<dbReference type="InterPro" id="IPR013610">
    <property type="entry name" value="ArdC_N"/>
</dbReference>
<dbReference type="HOGENOM" id="CLU_023675_0_0_10"/>
<evidence type="ECO:0008006" key="5">
    <source>
        <dbReference type="Google" id="ProtNLM"/>
    </source>
</evidence>
<dbReference type="GO" id="GO:0003697">
    <property type="term" value="F:single-stranded DNA binding"/>
    <property type="evidence" value="ECO:0007669"/>
    <property type="project" value="InterPro"/>
</dbReference>
<evidence type="ECO:0000313" key="3">
    <source>
        <dbReference type="EMBL" id="EIY36639.1"/>
    </source>
</evidence>
<dbReference type="InterPro" id="IPR041459">
    <property type="entry name" value="MPTase-PolyVal"/>
</dbReference>
<dbReference type="Pfam" id="PF18818">
    <property type="entry name" value="MPTase-PolyVal"/>
    <property type="match status" value="1"/>
</dbReference>
<protein>
    <recommendedName>
        <fullName evidence="5">DNA primase TraC</fullName>
    </recommendedName>
</protein>
<proteinExistence type="predicted"/>
<dbReference type="RefSeq" id="WP_007215824.1">
    <property type="nucleotide sequence ID" value="NZ_JH724085.1"/>
</dbReference>
<name>I9FSC2_9BACE</name>
<comment type="caution">
    <text evidence="3">The sequence shown here is derived from an EMBL/GenBank/DDBJ whole genome shotgun (WGS) entry which is preliminary data.</text>
</comment>
<dbReference type="OrthoDB" id="9792687at2"/>
<feature type="domain" description="Polyvalent protein metallopeptidase" evidence="2">
    <location>
        <begin position="225"/>
        <end position="329"/>
    </location>
</feature>
<organism evidence="3 4">
    <name type="scientific">Bacteroides cellulosilyticus CL02T12C19</name>
    <dbReference type="NCBI Taxonomy" id="997874"/>
    <lineage>
        <taxon>Bacteria</taxon>
        <taxon>Pseudomonadati</taxon>
        <taxon>Bacteroidota</taxon>
        <taxon>Bacteroidia</taxon>
        <taxon>Bacteroidales</taxon>
        <taxon>Bacteroidaceae</taxon>
        <taxon>Bacteroides</taxon>
    </lineage>
</organism>
<evidence type="ECO:0000259" key="2">
    <source>
        <dbReference type="Pfam" id="PF18818"/>
    </source>
</evidence>
<gene>
    <name evidence="3" type="ORF">HMPREF1062_00878</name>
</gene>
<dbReference type="EMBL" id="AGXG01000019">
    <property type="protein sequence ID" value="EIY36639.1"/>
    <property type="molecule type" value="Genomic_DNA"/>
</dbReference>
<dbReference type="AlphaFoldDB" id="I9FSC2"/>
<feature type="domain" description="N-terminal" evidence="1">
    <location>
        <begin position="18"/>
        <end position="168"/>
    </location>
</feature>
<reference evidence="3 4" key="1">
    <citation type="submission" date="2012-02" db="EMBL/GenBank/DDBJ databases">
        <title>The Genome Sequence of Bacteroides cellulosilyticus CL02T12C19.</title>
        <authorList>
            <consortium name="The Broad Institute Genome Sequencing Platform"/>
            <person name="Earl A."/>
            <person name="Ward D."/>
            <person name="Feldgarden M."/>
            <person name="Gevers D."/>
            <person name="Zitomersky N.L."/>
            <person name="Coyne M.J."/>
            <person name="Comstock L.E."/>
            <person name="Young S.K."/>
            <person name="Zeng Q."/>
            <person name="Gargeya S."/>
            <person name="Fitzgerald M."/>
            <person name="Haas B."/>
            <person name="Abouelleil A."/>
            <person name="Alvarado L."/>
            <person name="Arachchi H.M."/>
            <person name="Berlin A."/>
            <person name="Chapman S.B."/>
            <person name="Gearin G."/>
            <person name="Goldberg J."/>
            <person name="Griggs A."/>
            <person name="Gujja S."/>
            <person name="Hansen M."/>
            <person name="Heiman D."/>
            <person name="Howarth C."/>
            <person name="Larimer J."/>
            <person name="Lui A."/>
            <person name="MacDonald P.J.P."/>
            <person name="McCowen C."/>
            <person name="Montmayeur A."/>
            <person name="Murphy C."/>
            <person name="Neiman D."/>
            <person name="Pearson M."/>
            <person name="Priest M."/>
            <person name="Roberts A."/>
            <person name="Saif S."/>
            <person name="Shea T."/>
            <person name="Sisk P."/>
            <person name="Stolte C."/>
            <person name="Sykes S."/>
            <person name="Wortman J."/>
            <person name="Nusbaum C."/>
            <person name="Birren B."/>
        </authorList>
    </citation>
    <scope>NUCLEOTIDE SEQUENCE [LARGE SCALE GENOMIC DNA]</scope>
    <source>
        <strain evidence="3 4">CL02T12C19</strain>
    </source>
</reference>
<sequence>MAGKKFYNSDGPSAEDRALERFADMLIEKMETLQSDWKKPWFTEGSMIWPKNMNGREYNGMNALMLMLQCEKNGYKIPVFCTFDRVAALNFDKNKQGDRKPMVDENGDKLPLVSINKGEKSFPVFITTFTCIDKDSHEKIKYDDYKQMSNEEKKNIAVYPKLQIYNVFNVSQTNLKEARPELYAKFEEANKVATGETKGDGRMIDFPAIDAMIEKNGWVCPIYPKHQDNAYFSISKDEIVVPEKSQFINGESFYSNLLHEMTHSTGTEERLNRFKQGNGFGSAEYSREELVAELSAALIASRYGMEKNVKEDSCAYLKSWLGSLKESPEFLKTTLLDVKRASSMITQRIDAINERIEQGLDPILPKEEVKEKNKESVAKDPVFYSSIQYLQMSDDTNRLDKMDANGILQEAREYDNGDAIDMDKTYAKAVKYPGDTVFAEDDHYAVVNNNQVGGTYDIMRKVSEKEVRDAINRYGLPSDATEDVKNVAKAMVAEEFSKMATNRMPIFEMNNGSVLYVQYSQEKDTMNVGTATNVGMSVLHQFPYDHDFNLDANLEGVNEKLTEMTVYQAEIDSEQETENVAEEQHYHRGR</sequence>
<evidence type="ECO:0000259" key="1">
    <source>
        <dbReference type="Pfam" id="PF08401"/>
    </source>
</evidence>
<keyword evidence="4" id="KW-1185">Reference proteome</keyword>
<evidence type="ECO:0000313" key="4">
    <source>
        <dbReference type="Proteomes" id="UP000003741"/>
    </source>
</evidence>
<dbReference type="Proteomes" id="UP000003741">
    <property type="component" value="Unassembled WGS sequence"/>
</dbReference>
<dbReference type="PATRIC" id="fig|997874.3.peg.883"/>
<accession>I9FSC2</accession>
<dbReference type="Pfam" id="PF08401">
    <property type="entry name" value="ArdcN"/>
    <property type="match status" value="1"/>
</dbReference>